<dbReference type="STRING" id="1211777.BN77_2488"/>
<evidence type="ECO:0000313" key="3">
    <source>
        <dbReference type="Proteomes" id="UP000009319"/>
    </source>
</evidence>
<feature type="region of interest" description="Disordered" evidence="1">
    <location>
        <begin position="106"/>
        <end position="141"/>
    </location>
</feature>
<sequence>MSADGVLLAFFVIPRGSRRADGGCRDEEFLRLGLGAKLAAMTNKAQYVCVPTRYGLFNVVDAASGSPAEVGATTVFLTREEARRLIAWLNECGVDARLRQRIVAPGRSKADREYEGGSQWPTQKTSMELPRHLQSRTCRSS</sequence>
<keyword evidence="3" id="KW-1185">Reference proteome</keyword>
<proteinExistence type="predicted"/>
<evidence type="ECO:0000313" key="2">
    <source>
        <dbReference type="EMBL" id="CCM75344.1"/>
    </source>
</evidence>
<organism evidence="2 3">
    <name type="scientific">Rhizobium mesoamericanum STM3625</name>
    <dbReference type="NCBI Taxonomy" id="1211777"/>
    <lineage>
        <taxon>Bacteria</taxon>
        <taxon>Pseudomonadati</taxon>
        <taxon>Pseudomonadota</taxon>
        <taxon>Alphaproteobacteria</taxon>
        <taxon>Hyphomicrobiales</taxon>
        <taxon>Rhizobiaceae</taxon>
        <taxon>Rhizobium/Agrobacterium group</taxon>
        <taxon>Rhizobium</taxon>
    </lineage>
</organism>
<evidence type="ECO:0000256" key="1">
    <source>
        <dbReference type="SAM" id="MobiDB-lite"/>
    </source>
</evidence>
<comment type="caution">
    <text evidence="2">The sequence shown here is derived from an EMBL/GenBank/DDBJ whole genome shotgun (WGS) entry which is preliminary data.</text>
</comment>
<gene>
    <name evidence="2" type="ORF">BN77_2488</name>
</gene>
<protein>
    <submittedName>
        <fullName evidence="2">Uncharacterized protein</fullName>
    </submittedName>
</protein>
<accession>K0PZB5</accession>
<dbReference type="Proteomes" id="UP000009319">
    <property type="component" value="Unassembled WGS sequence"/>
</dbReference>
<dbReference type="HOGENOM" id="CLU_1823794_0_0_5"/>
<dbReference type="AlphaFoldDB" id="K0PZB5"/>
<dbReference type="EMBL" id="CANI01000013">
    <property type="protein sequence ID" value="CCM75344.1"/>
    <property type="molecule type" value="Genomic_DNA"/>
</dbReference>
<name>K0PZB5_9HYPH</name>
<reference evidence="2 3" key="1">
    <citation type="journal article" date="2013" name="Genome Announc.">
        <title>Draft Genome Sequence of Rhizobium mesoamericanum STM3625, a Nitrogen-Fixing Symbiont of Mimosa pudica Isolated in French Guiana (South America).</title>
        <authorList>
            <person name="Moulin L."/>
            <person name="Mornico D."/>
            <person name="Melkonian R."/>
            <person name="Klonowska A."/>
        </authorList>
    </citation>
    <scope>NUCLEOTIDE SEQUENCE [LARGE SCALE GENOMIC DNA]</scope>
    <source>
        <strain evidence="2 3">STM3625</strain>
    </source>
</reference>